<dbReference type="InterPro" id="IPR024753">
    <property type="entry name" value="AriR"/>
</dbReference>
<name>A0ABY7HRT3_9GAMM</name>
<dbReference type="RefSeq" id="WP_045048126.1">
    <property type="nucleotide sequence ID" value="NZ_CP114058.1"/>
</dbReference>
<protein>
    <submittedName>
        <fullName evidence="1">Biofilm development regulator YmgB/AriR family protein</fullName>
    </submittedName>
</protein>
<dbReference type="Pfam" id="PF10798">
    <property type="entry name" value="YmgB"/>
    <property type="match status" value="1"/>
</dbReference>
<sequence length="84" mass="9327">MQQLSEESELFEYFANAGEIHANELEVLGATIRSLTAENSLITNKSIIIHLIGQMERTNDAARLDAMRKTLELVVGLTPDDPEV</sequence>
<gene>
    <name evidence="1" type="ORF">O1V66_05465</name>
</gene>
<proteinExistence type="predicted"/>
<organism evidence="1 2">
    <name type="scientific">Rouxiella chamberiensis</name>
    <dbReference type="NCBI Taxonomy" id="1513468"/>
    <lineage>
        <taxon>Bacteria</taxon>
        <taxon>Pseudomonadati</taxon>
        <taxon>Pseudomonadota</taxon>
        <taxon>Gammaproteobacteria</taxon>
        <taxon>Enterobacterales</taxon>
        <taxon>Yersiniaceae</taxon>
        <taxon>Rouxiella</taxon>
    </lineage>
</organism>
<accession>A0ABY7HRT3</accession>
<evidence type="ECO:0000313" key="2">
    <source>
        <dbReference type="Proteomes" id="UP001164712"/>
    </source>
</evidence>
<dbReference type="Gene3D" id="1.20.5.5260">
    <property type="match status" value="1"/>
</dbReference>
<dbReference type="EMBL" id="CP114058">
    <property type="protein sequence ID" value="WAT02114.1"/>
    <property type="molecule type" value="Genomic_DNA"/>
</dbReference>
<keyword evidence="2" id="KW-1185">Reference proteome</keyword>
<reference evidence="1" key="1">
    <citation type="submission" date="2022-12" db="EMBL/GenBank/DDBJ databases">
        <title>Complete genome sequence of an Australian strain of Rouxiella badensis DAR84756 and resolution of the R. badensis DSM100043 and R. chamberiensis DSM28324 genomes.</title>
        <authorList>
            <person name="Paul S."/>
            <person name="Anderson P.J."/>
            <person name="Maynard G."/>
            <person name="Dyall-Smith M."/>
            <person name="Kudinha T."/>
        </authorList>
    </citation>
    <scope>NUCLEOTIDE SEQUENCE</scope>
    <source>
        <strain evidence="1">DSM 28324</strain>
    </source>
</reference>
<evidence type="ECO:0000313" key="1">
    <source>
        <dbReference type="EMBL" id="WAT02114.1"/>
    </source>
</evidence>
<dbReference type="Proteomes" id="UP001164712">
    <property type="component" value="Chromosome"/>
</dbReference>